<dbReference type="Proteomes" id="UP000005633">
    <property type="component" value="Chromosome"/>
</dbReference>
<feature type="region of interest" description="Disordered" evidence="2">
    <location>
        <begin position="473"/>
        <end position="492"/>
    </location>
</feature>
<dbReference type="InterPro" id="IPR035421">
    <property type="entry name" value="Terminase_6C"/>
</dbReference>
<dbReference type="eggNOG" id="COG5410">
    <property type="taxonomic scope" value="Bacteria"/>
</dbReference>
<evidence type="ECO:0000259" key="3">
    <source>
        <dbReference type="Pfam" id="PF17289"/>
    </source>
</evidence>
<gene>
    <name evidence="4" type="ordered locus">Dsui_0193</name>
</gene>
<keyword evidence="1" id="KW-1188">Viral release from host cell</keyword>
<evidence type="ECO:0000313" key="5">
    <source>
        <dbReference type="Proteomes" id="UP000005633"/>
    </source>
</evidence>
<name>G8QMN3_AZOOP</name>
<dbReference type="HOGENOM" id="CLU_028165_1_0_4"/>
<dbReference type="NCBIfam" id="TIGR01630">
    <property type="entry name" value="psiM2_ORF9"/>
    <property type="match status" value="1"/>
</dbReference>
<dbReference type="eggNOG" id="COG5362">
    <property type="taxonomic scope" value="Bacteria"/>
</dbReference>
<evidence type="ECO:0000313" key="4">
    <source>
        <dbReference type="EMBL" id="AEV24613.1"/>
    </source>
</evidence>
<feature type="compositionally biased region" description="Polar residues" evidence="2">
    <location>
        <begin position="482"/>
        <end position="492"/>
    </location>
</feature>
<dbReference type="Pfam" id="PF17289">
    <property type="entry name" value="Terminase_6C"/>
    <property type="match status" value="1"/>
</dbReference>
<dbReference type="InterPro" id="IPR027417">
    <property type="entry name" value="P-loop_NTPase"/>
</dbReference>
<dbReference type="RefSeq" id="WP_014235315.1">
    <property type="nucleotide sequence ID" value="NC_016616.1"/>
</dbReference>
<reference evidence="4 5" key="1">
    <citation type="journal article" date="2012" name="J. Bacteriol.">
        <title>Complete genome sequence of the anaerobic perchlorate-reducing bacterium Azospira suillum strain PS.</title>
        <authorList>
            <person name="Byrne-Bailey K.G."/>
            <person name="Coates J.D."/>
        </authorList>
    </citation>
    <scope>NUCLEOTIDE SEQUENCE [LARGE SCALE GENOMIC DNA]</scope>
    <source>
        <strain evidence="5">ATCC BAA-33 / DSM 13638 / PS</strain>
    </source>
</reference>
<accession>G8QMN3</accession>
<dbReference type="Gene3D" id="3.40.50.300">
    <property type="entry name" value="P-loop containing nucleotide triphosphate hydrolases"/>
    <property type="match status" value="1"/>
</dbReference>
<sequence length="492" mass="54671">MSATSFNPAERLAAIGWAREDLYDFARWMFLQRKGFPWGKAPHHRVVCDALMRVFRGECKRLIINIPPRYSKTELVKCFVGWTMGQAPDSEFIYTSYSGRLAAASSWDIRGMLQEPAYREVFPEIALREDSQAKDEWRTTAGGIMYAVGEGGTITGYGAGKHRPGFGGAIIIDDPHKADEARSDVIRQGVIEWFQNTLESRKNDPENTPIILIMQRLHEKDLAGWLMDGGNGEEWEHVCLPALQDDGTAIWPEKHSADRLRMMQLAAPYTFAGQYQQRPSPPEGNIFKPDKIEVVDAVPVGTRFVRGWDFAASIEEPGKDPDWTVGGKLGLTPSGRWIIADIGRLRGGPETVEAALLNTARRDGPGTRVRGPQDPGQAGKSQAANFTKLLAGFTVTFKPVSGDKITRAEPFAAQVNVGNVMMVRAEWNNALIDELRVFPNGTHDDQVDALSDAFDELNINNFGMLDYMQQLAQQAEQAQQAKSNDPTNQNPH</sequence>
<proteinExistence type="predicted"/>
<feature type="domain" description="Terminase large subunit gp17-like C-terminal" evidence="3">
    <location>
        <begin position="306"/>
        <end position="455"/>
    </location>
</feature>
<organism evidence="4 5">
    <name type="scientific">Azospira oryzae (strain ATCC BAA-33 / DSM 13638 / PS)</name>
    <name type="common">Dechlorosoma suillum</name>
    <dbReference type="NCBI Taxonomy" id="640081"/>
    <lineage>
        <taxon>Bacteria</taxon>
        <taxon>Pseudomonadati</taxon>
        <taxon>Pseudomonadota</taxon>
        <taxon>Betaproteobacteria</taxon>
        <taxon>Rhodocyclales</taxon>
        <taxon>Rhodocyclaceae</taxon>
        <taxon>Azospira</taxon>
    </lineage>
</organism>
<evidence type="ECO:0000256" key="2">
    <source>
        <dbReference type="SAM" id="MobiDB-lite"/>
    </source>
</evidence>
<protein>
    <submittedName>
        <fullName evidence="4">Putative phage protein, putative large terminase</fullName>
    </submittedName>
</protein>
<feature type="region of interest" description="Disordered" evidence="2">
    <location>
        <begin position="362"/>
        <end position="381"/>
    </location>
</feature>
<dbReference type="EMBL" id="CP003153">
    <property type="protein sequence ID" value="AEV24613.1"/>
    <property type="molecule type" value="Genomic_DNA"/>
</dbReference>
<dbReference type="STRING" id="640081.Dsui_0193"/>
<dbReference type="InterPro" id="IPR006517">
    <property type="entry name" value="Phage_terminase_lsu-like_C"/>
</dbReference>
<evidence type="ECO:0000256" key="1">
    <source>
        <dbReference type="ARBA" id="ARBA00022612"/>
    </source>
</evidence>
<dbReference type="KEGG" id="dsu:Dsui_0193"/>
<dbReference type="AlphaFoldDB" id="G8QMN3"/>